<organism evidence="1 2">
    <name type="scientific">Candidatus Falkowbacteria bacterium CG10_big_fil_rev_8_21_14_0_10_43_10</name>
    <dbReference type="NCBI Taxonomy" id="1974567"/>
    <lineage>
        <taxon>Bacteria</taxon>
        <taxon>Candidatus Falkowiibacteriota</taxon>
    </lineage>
</organism>
<reference evidence="2" key="1">
    <citation type="submission" date="2017-09" db="EMBL/GenBank/DDBJ databases">
        <title>Depth-based differentiation of microbial function through sediment-hosted aquifers and enrichment of novel symbionts in the deep terrestrial subsurface.</title>
        <authorList>
            <person name="Probst A.J."/>
            <person name="Ladd B."/>
            <person name="Jarett J.K."/>
            <person name="Geller-Mcgrath D.E."/>
            <person name="Sieber C.M.K."/>
            <person name="Emerson J.B."/>
            <person name="Anantharaman K."/>
            <person name="Thomas B.C."/>
            <person name="Malmstrom R."/>
            <person name="Stieglmeier M."/>
            <person name="Klingl A."/>
            <person name="Woyke T."/>
            <person name="Ryan C.M."/>
            <person name="Banfield J.F."/>
        </authorList>
    </citation>
    <scope>NUCLEOTIDE SEQUENCE [LARGE SCALE GENOMIC DNA]</scope>
</reference>
<gene>
    <name evidence="1" type="ORF">COT99_04110</name>
</gene>
<name>A0A2H0V159_9BACT</name>
<accession>A0A2H0V159</accession>
<dbReference type="EMBL" id="PFAR01000049">
    <property type="protein sequence ID" value="PIR92821.1"/>
    <property type="molecule type" value="Genomic_DNA"/>
</dbReference>
<comment type="caution">
    <text evidence="1">The sequence shown here is derived from an EMBL/GenBank/DDBJ whole genome shotgun (WGS) entry which is preliminary data.</text>
</comment>
<evidence type="ECO:0000313" key="2">
    <source>
        <dbReference type="Proteomes" id="UP000228626"/>
    </source>
</evidence>
<protein>
    <submittedName>
        <fullName evidence="1">Uncharacterized protein</fullName>
    </submittedName>
</protein>
<sequence length="101" mass="10984">MVLLTIINGTIGASTAGKSPMDKATRLGIKPIKMAASTPNKAAEINRIALTIGPVIYCRWIKAGSKVATDNKTINFVKGKACALVMVNDFKYIYFILFYNL</sequence>
<dbReference type="AlphaFoldDB" id="A0A2H0V159"/>
<evidence type="ECO:0000313" key="1">
    <source>
        <dbReference type="EMBL" id="PIR92821.1"/>
    </source>
</evidence>
<dbReference type="Proteomes" id="UP000228626">
    <property type="component" value="Unassembled WGS sequence"/>
</dbReference>
<proteinExistence type="predicted"/>